<proteinExistence type="predicted"/>
<accession>A0ABQ9VAS6</accession>
<organism evidence="1 2">
    <name type="scientific">Saguinus oedipus</name>
    <name type="common">Cotton-top tamarin</name>
    <name type="synonym">Oedipomidas oedipus</name>
    <dbReference type="NCBI Taxonomy" id="9490"/>
    <lineage>
        <taxon>Eukaryota</taxon>
        <taxon>Metazoa</taxon>
        <taxon>Chordata</taxon>
        <taxon>Craniata</taxon>
        <taxon>Vertebrata</taxon>
        <taxon>Euteleostomi</taxon>
        <taxon>Mammalia</taxon>
        <taxon>Eutheria</taxon>
        <taxon>Euarchontoglires</taxon>
        <taxon>Primates</taxon>
        <taxon>Haplorrhini</taxon>
        <taxon>Platyrrhini</taxon>
        <taxon>Cebidae</taxon>
        <taxon>Callitrichinae</taxon>
        <taxon>Saguinus</taxon>
    </lineage>
</organism>
<dbReference type="Proteomes" id="UP001266305">
    <property type="component" value="Unassembled WGS sequence"/>
</dbReference>
<name>A0ABQ9VAS6_SAGOE</name>
<sequence length="173" mass="19187">MTDSTSSTDHVLKMTEQGLTVAQGKVCIRICLFLNKSIKHALPHHLTIWLLEVSASSLPSFPFLGFGSREGYILPSPPIESKRYDSRRQHLCSRGGLRPRSPPLIPPANSTICCRQEVRAAQHEEEIFWQSYSMSLPGLVEPGITFIKVAHVPVPPSLDSKLERAFGGNRNQG</sequence>
<reference evidence="1 2" key="1">
    <citation type="submission" date="2023-05" db="EMBL/GenBank/DDBJ databases">
        <title>B98-5 Cell Line De Novo Hybrid Assembly: An Optical Mapping Approach.</title>
        <authorList>
            <person name="Kananen K."/>
            <person name="Auerbach J.A."/>
            <person name="Kautto E."/>
            <person name="Blachly J.S."/>
        </authorList>
    </citation>
    <scope>NUCLEOTIDE SEQUENCE [LARGE SCALE GENOMIC DNA]</scope>
    <source>
        <strain evidence="1">B95-8</strain>
        <tissue evidence="1">Cell line</tissue>
    </source>
</reference>
<dbReference type="EMBL" id="JASSZA010000007">
    <property type="protein sequence ID" value="KAK2106185.1"/>
    <property type="molecule type" value="Genomic_DNA"/>
</dbReference>
<evidence type="ECO:0000313" key="2">
    <source>
        <dbReference type="Proteomes" id="UP001266305"/>
    </source>
</evidence>
<comment type="caution">
    <text evidence="1">The sequence shown here is derived from an EMBL/GenBank/DDBJ whole genome shotgun (WGS) entry which is preliminary data.</text>
</comment>
<protein>
    <submittedName>
        <fullName evidence="1">Uncharacterized protein</fullName>
    </submittedName>
</protein>
<keyword evidence="2" id="KW-1185">Reference proteome</keyword>
<gene>
    <name evidence="1" type="ORF">P7K49_015699</name>
</gene>
<evidence type="ECO:0000313" key="1">
    <source>
        <dbReference type="EMBL" id="KAK2106185.1"/>
    </source>
</evidence>